<evidence type="ECO:0000313" key="3">
    <source>
        <dbReference type="WBParaSite" id="MCOS_0000528001-mRNA-1"/>
    </source>
</evidence>
<gene>
    <name evidence="1" type="ORF">MCOS_LOCUS5281</name>
</gene>
<dbReference type="InterPro" id="IPR029058">
    <property type="entry name" value="AB_hydrolase_fold"/>
</dbReference>
<organism evidence="3">
    <name type="scientific">Mesocestoides corti</name>
    <name type="common">Flatworm</name>
    <dbReference type="NCBI Taxonomy" id="53468"/>
    <lineage>
        <taxon>Eukaryota</taxon>
        <taxon>Metazoa</taxon>
        <taxon>Spiralia</taxon>
        <taxon>Lophotrochozoa</taxon>
        <taxon>Platyhelminthes</taxon>
        <taxon>Cestoda</taxon>
        <taxon>Eucestoda</taxon>
        <taxon>Cyclophyllidea</taxon>
        <taxon>Mesocestoididae</taxon>
        <taxon>Mesocestoides</taxon>
    </lineage>
</organism>
<reference evidence="3" key="1">
    <citation type="submission" date="2017-02" db="UniProtKB">
        <authorList>
            <consortium name="WormBaseParasite"/>
        </authorList>
    </citation>
    <scope>IDENTIFICATION</scope>
</reference>
<dbReference type="GO" id="GO:0008474">
    <property type="term" value="F:palmitoyl-(protein) hydrolase activity"/>
    <property type="evidence" value="ECO:0007669"/>
    <property type="project" value="TreeGrafter"/>
</dbReference>
<dbReference type="GO" id="GO:0010008">
    <property type="term" value="C:endosome membrane"/>
    <property type="evidence" value="ECO:0007669"/>
    <property type="project" value="TreeGrafter"/>
</dbReference>
<dbReference type="SUPFAM" id="SSF53474">
    <property type="entry name" value="alpha/beta-Hydrolases"/>
    <property type="match status" value="1"/>
</dbReference>
<dbReference type="GO" id="GO:0005886">
    <property type="term" value="C:plasma membrane"/>
    <property type="evidence" value="ECO:0007669"/>
    <property type="project" value="TreeGrafter"/>
</dbReference>
<dbReference type="WBParaSite" id="MCOS_0000528001-mRNA-1">
    <property type="protein sequence ID" value="MCOS_0000528001-mRNA-1"/>
    <property type="gene ID" value="MCOS_0000528001"/>
</dbReference>
<dbReference type="OrthoDB" id="446723at2759"/>
<evidence type="ECO:0000313" key="2">
    <source>
        <dbReference type="Proteomes" id="UP000267029"/>
    </source>
</evidence>
<dbReference type="PANTHER" id="PTHR12277:SF81">
    <property type="entry name" value="PROTEIN ABHD13"/>
    <property type="match status" value="1"/>
</dbReference>
<dbReference type="AlphaFoldDB" id="A0A0R3UE83"/>
<name>A0A0R3UE83_MESCO</name>
<keyword evidence="2" id="KW-1185">Reference proteome</keyword>
<dbReference type="STRING" id="53468.A0A0R3UE83"/>
<reference evidence="1 2" key="2">
    <citation type="submission" date="2018-10" db="EMBL/GenBank/DDBJ databases">
        <authorList>
            <consortium name="Pathogen Informatics"/>
        </authorList>
    </citation>
    <scope>NUCLEOTIDE SEQUENCE [LARGE SCALE GENOMIC DNA]</scope>
</reference>
<dbReference type="Proteomes" id="UP000267029">
    <property type="component" value="Unassembled WGS sequence"/>
</dbReference>
<sequence length="114" mass="13034">MFSCDGKCAVSLLWKRKQNRLSACHLRLDNGVVAKVADRIDKVEHIQSPTLVIHGTDDHVIGLHHGKELFARLPNPLEPLWVDGADHNDIELFYEYTARLEKFFQASDGFFGFR</sequence>
<accession>A0A0R3UE83</accession>
<evidence type="ECO:0000313" key="1">
    <source>
        <dbReference type="EMBL" id="VDD79278.1"/>
    </source>
</evidence>
<protein>
    <submittedName>
        <fullName evidence="3">Hydrolase_4 domain-containing protein</fullName>
    </submittedName>
</protein>
<dbReference type="Gene3D" id="3.40.50.1820">
    <property type="entry name" value="alpha/beta hydrolase"/>
    <property type="match status" value="1"/>
</dbReference>
<dbReference type="PANTHER" id="PTHR12277">
    <property type="entry name" value="ALPHA/BETA HYDROLASE DOMAIN-CONTAINING PROTEIN"/>
    <property type="match status" value="1"/>
</dbReference>
<proteinExistence type="predicted"/>
<dbReference type="EMBL" id="UXSR01005188">
    <property type="protein sequence ID" value="VDD79278.1"/>
    <property type="molecule type" value="Genomic_DNA"/>
</dbReference>